<evidence type="ECO:0000313" key="1">
    <source>
        <dbReference type="EMBL" id="MCP2727915.1"/>
    </source>
</evidence>
<organism evidence="1 2">
    <name type="scientific">Limnofasciculus baicalensis BBK-W-15</name>
    <dbReference type="NCBI Taxonomy" id="2699891"/>
    <lineage>
        <taxon>Bacteria</taxon>
        <taxon>Bacillati</taxon>
        <taxon>Cyanobacteriota</taxon>
        <taxon>Cyanophyceae</taxon>
        <taxon>Coleofasciculales</taxon>
        <taxon>Coleofasciculaceae</taxon>
        <taxon>Limnofasciculus</taxon>
        <taxon>Limnofasciculus baicalensis</taxon>
    </lineage>
</organism>
<proteinExistence type="predicted"/>
<reference evidence="1" key="1">
    <citation type="submission" date="2022-06" db="EMBL/GenBank/DDBJ databases">
        <title>New cyanobacteria of genus Symplocastrum in benthos of Lake Baikal.</title>
        <authorList>
            <person name="Sorokovikova E."/>
            <person name="Tikhonova I."/>
            <person name="Krasnopeev A."/>
            <person name="Evseev P."/>
            <person name="Gladkikh A."/>
            <person name="Belykh O."/>
        </authorList>
    </citation>
    <scope>NUCLEOTIDE SEQUENCE</scope>
    <source>
        <strain evidence="1">BBK-W-15</strain>
    </source>
</reference>
<dbReference type="EMBL" id="JAMZMM010000032">
    <property type="protein sequence ID" value="MCP2727915.1"/>
    <property type="molecule type" value="Genomic_DNA"/>
</dbReference>
<evidence type="ECO:0008006" key="3">
    <source>
        <dbReference type="Google" id="ProtNLM"/>
    </source>
</evidence>
<comment type="caution">
    <text evidence="1">The sequence shown here is derived from an EMBL/GenBank/DDBJ whole genome shotgun (WGS) entry which is preliminary data.</text>
</comment>
<sequence>MPSEHSHREQAEYNEEAAVSIRDTAPDWAVTMCFYAALHWVQWYAKDRGEDLEQKYPGRPSPHDRLFDYVRDLAGIRRDRDLEKAYKNLKNASQIARYLTDIRTNSRLHYTRHKPTDVDNSFHNLQIVKRQLNR</sequence>
<protein>
    <recommendedName>
        <fullName evidence="3">HEPN domain-containing protein</fullName>
    </recommendedName>
</protein>
<gene>
    <name evidence="1" type="ORF">NJ959_05410</name>
</gene>
<evidence type="ECO:0000313" key="2">
    <source>
        <dbReference type="Proteomes" id="UP001204953"/>
    </source>
</evidence>
<name>A0AAE3GNN6_9CYAN</name>
<accession>A0AAE3GNN6</accession>
<dbReference type="Proteomes" id="UP001204953">
    <property type="component" value="Unassembled WGS sequence"/>
</dbReference>
<keyword evidence="2" id="KW-1185">Reference proteome</keyword>
<dbReference type="AlphaFoldDB" id="A0AAE3GNN6"/>
<dbReference type="RefSeq" id="WP_254010722.1">
    <property type="nucleotide sequence ID" value="NZ_JAMZMM010000032.1"/>
</dbReference>